<protein>
    <recommendedName>
        <fullName evidence="6">Cyclin-dependent kinase 4 inhibitor C</fullName>
    </recommendedName>
</protein>
<keyword evidence="2 3" id="KW-0040">ANK repeat</keyword>
<evidence type="ECO:0000313" key="4">
    <source>
        <dbReference type="EMBL" id="KAK9970889.1"/>
    </source>
</evidence>
<dbReference type="AlphaFoldDB" id="A0AAW2AE01"/>
<dbReference type="InterPro" id="IPR050776">
    <property type="entry name" value="Ank_Repeat/CDKN_Inhibitor"/>
</dbReference>
<dbReference type="GO" id="GO:2000045">
    <property type="term" value="P:regulation of G1/S transition of mitotic cell cycle"/>
    <property type="evidence" value="ECO:0007669"/>
    <property type="project" value="TreeGrafter"/>
</dbReference>
<dbReference type="EMBL" id="JAWDJR010000008">
    <property type="protein sequence ID" value="KAK9970889.1"/>
    <property type="molecule type" value="Genomic_DNA"/>
</dbReference>
<organism evidence="4 5">
    <name type="scientific">Culter alburnus</name>
    <name type="common">Topmouth culter</name>
    <dbReference type="NCBI Taxonomy" id="194366"/>
    <lineage>
        <taxon>Eukaryota</taxon>
        <taxon>Metazoa</taxon>
        <taxon>Chordata</taxon>
        <taxon>Craniata</taxon>
        <taxon>Vertebrata</taxon>
        <taxon>Euteleostomi</taxon>
        <taxon>Actinopterygii</taxon>
        <taxon>Neopterygii</taxon>
        <taxon>Teleostei</taxon>
        <taxon>Ostariophysi</taxon>
        <taxon>Cypriniformes</taxon>
        <taxon>Xenocyprididae</taxon>
        <taxon>Xenocypridinae</taxon>
        <taxon>Culter</taxon>
    </lineage>
</organism>
<sequence length="167" mass="18106">MAEDTAIDGLSTAAAQGNLMEIEQILQSNVNVNEKNKFGRTPLQVMKLGCPRIAETLLRAGADPNVRDPILGLTISHDAARDGYLDTLQVLAQNGADVNLLDNKGNLPLHLAAQEGCLDVVQYLVNCCNTQPFLRNAKGQTPLDLASLHKKYKTVEWLENIAPSQSS</sequence>
<dbReference type="PANTHER" id="PTHR24201">
    <property type="entry name" value="ANK_REP_REGION DOMAIN-CONTAINING PROTEIN"/>
    <property type="match status" value="1"/>
</dbReference>
<name>A0AAW2AE01_CULAL</name>
<evidence type="ECO:0000313" key="5">
    <source>
        <dbReference type="Proteomes" id="UP001479290"/>
    </source>
</evidence>
<keyword evidence="5" id="KW-1185">Reference proteome</keyword>
<dbReference type="GO" id="GO:0004861">
    <property type="term" value="F:cyclin-dependent protein serine/threonine kinase inhibitor activity"/>
    <property type="evidence" value="ECO:0007669"/>
    <property type="project" value="TreeGrafter"/>
</dbReference>
<dbReference type="GO" id="GO:0005634">
    <property type="term" value="C:nucleus"/>
    <property type="evidence" value="ECO:0007669"/>
    <property type="project" value="TreeGrafter"/>
</dbReference>
<dbReference type="InterPro" id="IPR036770">
    <property type="entry name" value="Ankyrin_rpt-contain_sf"/>
</dbReference>
<dbReference type="GO" id="GO:0008285">
    <property type="term" value="P:negative regulation of cell population proliferation"/>
    <property type="evidence" value="ECO:0007669"/>
    <property type="project" value="TreeGrafter"/>
</dbReference>
<feature type="repeat" description="ANK" evidence="3">
    <location>
        <begin position="71"/>
        <end position="103"/>
    </location>
</feature>
<dbReference type="InterPro" id="IPR002110">
    <property type="entry name" value="Ankyrin_rpt"/>
</dbReference>
<evidence type="ECO:0000256" key="2">
    <source>
        <dbReference type="ARBA" id="ARBA00023043"/>
    </source>
</evidence>
<feature type="repeat" description="ANK" evidence="3">
    <location>
        <begin position="104"/>
        <end position="126"/>
    </location>
</feature>
<evidence type="ECO:0000256" key="1">
    <source>
        <dbReference type="ARBA" id="ARBA00022737"/>
    </source>
</evidence>
<accession>A0AAW2AE01</accession>
<dbReference type="Proteomes" id="UP001479290">
    <property type="component" value="Unassembled WGS sequence"/>
</dbReference>
<evidence type="ECO:0008006" key="6">
    <source>
        <dbReference type="Google" id="ProtNLM"/>
    </source>
</evidence>
<dbReference type="PROSITE" id="PS50088">
    <property type="entry name" value="ANK_REPEAT"/>
    <property type="match status" value="2"/>
</dbReference>
<gene>
    <name evidence="4" type="ORF">ABG768_026794</name>
</gene>
<dbReference type="GO" id="GO:0005737">
    <property type="term" value="C:cytoplasm"/>
    <property type="evidence" value="ECO:0007669"/>
    <property type="project" value="TreeGrafter"/>
</dbReference>
<dbReference type="SMART" id="SM00248">
    <property type="entry name" value="ANK"/>
    <property type="match status" value="4"/>
</dbReference>
<dbReference type="SUPFAM" id="SSF48403">
    <property type="entry name" value="Ankyrin repeat"/>
    <property type="match status" value="1"/>
</dbReference>
<keyword evidence="1" id="KW-0677">Repeat</keyword>
<dbReference type="Gene3D" id="1.25.40.20">
    <property type="entry name" value="Ankyrin repeat-containing domain"/>
    <property type="match status" value="1"/>
</dbReference>
<reference evidence="4 5" key="1">
    <citation type="submission" date="2024-05" db="EMBL/GenBank/DDBJ databases">
        <title>A high-quality chromosomal-level genome assembly of Topmouth culter (Culter alburnus).</title>
        <authorList>
            <person name="Zhao H."/>
        </authorList>
    </citation>
    <scope>NUCLEOTIDE SEQUENCE [LARGE SCALE GENOMIC DNA]</scope>
    <source>
        <strain evidence="4">CATC2023</strain>
        <tissue evidence="4">Muscle</tissue>
    </source>
</reference>
<dbReference type="GO" id="GO:0019901">
    <property type="term" value="F:protein kinase binding"/>
    <property type="evidence" value="ECO:0007669"/>
    <property type="project" value="TreeGrafter"/>
</dbReference>
<comment type="caution">
    <text evidence="4">The sequence shown here is derived from an EMBL/GenBank/DDBJ whole genome shotgun (WGS) entry which is preliminary data.</text>
</comment>
<evidence type="ECO:0000256" key="3">
    <source>
        <dbReference type="PROSITE-ProRule" id="PRU00023"/>
    </source>
</evidence>
<dbReference type="Pfam" id="PF12796">
    <property type="entry name" value="Ank_2"/>
    <property type="match status" value="1"/>
</dbReference>
<dbReference type="PANTHER" id="PTHR24201:SF9">
    <property type="entry name" value="CYCLIN-DEPENDENT KINASE 4 INHIBITOR C"/>
    <property type="match status" value="1"/>
</dbReference>
<dbReference type="PROSITE" id="PS50297">
    <property type="entry name" value="ANK_REP_REGION"/>
    <property type="match status" value="2"/>
</dbReference>
<dbReference type="Pfam" id="PF00023">
    <property type="entry name" value="Ank"/>
    <property type="match status" value="1"/>
</dbReference>
<proteinExistence type="predicted"/>